<organism evidence="2 3">
    <name type="scientific">Heracleum sosnowskyi</name>
    <dbReference type="NCBI Taxonomy" id="360622"/>
    <lineage>
        <taxon>Eukaryota</taxon>
        <taxon>Viridiplantae</taxon>
        <taxon>Streptophyta</taxon>
        <taxon>Embryophyta</taxon>
        <taxon>Tracheophyta</taxon>
        <taxon>Spermatophyta</taxon>
        <taxon>Magnoliopsida</taxon>
        <taxon>eudicotyledons</taxon>
        <taxon>Gunneridae</taxon>
        <taxon>Pentapetalae</taxon>
        <taxon>asterids</taxon>
        <taxon>campanulids</taxon>
        <taxon>Apiales</taxon>
        <taxon>Apiaceae</taxon>
        <taxon>Apioideae</taxon>
        <taxon>apioid superclade</taxon>
        <taxon>Tordylieae</taxon>
        <taxon>Tordyliinae</taxon>
        <taxon>Heracleum</taxon>
    </lineage>
</organism>
<sequence length="176" mass="20226">MVDAQNLTLKNVTSYITNIGDGLLYFAVESTDDPVAALNHELVTLEKILQLEGDLSAREVLCAQDVELKNEVGRIKRTSSQLQWKIRSLEEEKEECLDKVRALEEQLKQKRENTTTGDQLPRSYGTYTDHEAPKFSEDFWFEFLESAAKCQNLFVYDFGYFLENAIEMSDLDGRNL</sequence>
<evidence type="ECO:0000256" key="1">
    <source>
        <dbReference type="SAM" id="Coils"/>
    </source>
</evidence>
<keyword evidence="1" id="KW-0175">Coiled coil</keyword>
<keyword evidence="3" id="KW-1185">Reference proteome</keyword>
<dbReference type="EMBL" id="JAUIZM010000008">
    <property type="protein sequence ID" value="KAK1371706.1"/>
    <property type="molecule type" value="Genomic_DNA"/>
</dbReference>
<dbReference type="PANTHER" id="PTHR47270">
    <property type="entry name" value="PROTEIN MLP1-LIKE"/>
    <property type="match status" value="1"/>
</dbReference>
<proteinExistence type="predicted"/>
<feature type="coiled-coil region" evidence="1">
    <location>
        <begin position="79"/>
        <end position="113"/>
    </location>
</feature>
<evidence type="ECO:0000313" key="2">
    <source>
        <dbReference type="EMBL" id="KAK1371706.1"/>
    </source>
</evidence>
<dbReference type="PANTHER" id="PTHR47270:SF3">
    <property type="entry name" value="HYPOTETICAL PROTEIN"/>
    <property type="match status" value="1"/>
</dbReference>
<reference evidence="2" key="1">
    <citation type="submission" date="2023-02" db="EMBL/GenBank/DDBJ databases">
        <title>Genome of toxic invasive species Heracleum sosnowskyi carries increased number of genes despite the absence of recent whole-genome duplications.</title>
        <authorList>
            <person name="Schelkunov M."/>
            <person name="Shtratnikova V."/>
            <person name="Makarenko M."/>
            <person name="Klepikova A."/>
            <person name="Omelchenko D."/>
            <person name="Novikova G."/>
            <person name="Obukhova E."/>
            <person name="Bogdanov V."/>
            <person name="Penin A."/>
            <person name="Logacheva M."/>
        </authorList>
    </citation>
    <scope>NUCLEOTIDE SEQUENCE</scope>
    <source>
        <strain evidence="2">Hsosn_3</strain>
        <tissue evidence="2">Leaf</tissue>
    </source>
</reference>
<dbReference type="AlphaFoldDB" id="A0AAD8HR68"/>
<evidence type="ECO:0000313" key="3">
    <source>
        <dbReference type="Proteomes" id="UP001237642"/>
    </source>
</evidence>
<comment type="caution">
    <text evidence="2">The sequence shown here is derived from an EMBL/GenBank/DDBJ whole genome shotgun (WGS) entry which is preliminary data.</text>
</comment>
<name>A0AAD8HR68_9APIA</name>
<reference evidence="2" key="2">
    <citation type="submission" date="2023-05" db="EMBL/GenBank/DDBJ databases">
        <authorList>
            <person name="Schelkunov M.I."/>
        </authorList>
    </citation>
    <scope>NUCLEOTIDE SEQUENCE</scope>
    <source>
        <strain evidence="2">Hsosn_3</strain>
        <tissue evidence="2">Leaf</tissue>
    </source>
</reference>
<accession>A0AAD8HR68</accession>
<dbReference type="Proteomes" id="UP001237642">
    <property type="component" value="Unassembled WGS sequence"/>
</dbReference>
<protein>
    <submittedName>
        <fullName evidence="2">Uncharacterized protein</fullName>
    </submittedName>
</protein>
<gene>
    <name evidence="2" type="ORF">POM88_037798</name>
</gene>